<feature type="region of interest" description="Disordered" evidence="1">
    <location>
        <begin position="1"/>
        <end position="72"/>
    </location>
</feature>
<accession>A0A922M6S9</accession>
<protein>
    <submittedName>
        <fullName evidence="2">Uncharacterized protein</fullName>
    </submittedName>
</protein>
<evidence type="ECO:0000313" key="2">
    <source>
        <dbReference type="EMBL" id="KAH9630862.1"/>
    </source>
</evidence>
<dbReference type="Proteomes" id="UP000814243">
    <property type="component" value="Unassembled WGS sequence"/>
</dbReference>
<organism evidence="2 3">
    <name type="scientific">Spodoptera exigua</name>
    <name type="common">Beet armyworm</name>
    <name type="synonym">Noctua fulgens</name>
    <dbReference type="NCBI Taxonomy" id="7107"/>
    <lineage>
        <taxon>Eukaryota</taxon>
        <taxon>Metazoa</taxon>
        <taxon>Ecdysozoa</taxon>
        <taxon>Arthropoda</taxon>
        <taxon>Hexapoda</taxon>
        <taxon>Insecta</taxon>
        <taxon>Pterygota</taxon>
        <taxon>Neoptera</taxon>
        <taxon>Endopterygota</taxon>
        <taxon>Lepidoptera</taxon>
        <taxon>Glossata</taxon>
        <taxon>Ditrysia</taxon>
        <taxon>Noctuoidea</taxon>
        <taxon>Noctuidae</taxon>
        <taxon>Amphipyrinae</taxon>
        <taxon>Spodoptera</taxon>
    </lineage>
</organism>
<comment type="caution">
    <text evidence="2">The sequence shown here is derived from an EMBL/GenBank/DDBJ whole genome shotgun (WGS) entry which is preliminary data.</text>
</comment>
<sequence length="103" mass="11066">MRRRSRFSDVTCPGGEDESQRGEENVVEPLSKGSEEVTLPETETVNTNQGEQEGVPSEHSSPKLPSPSVPPISGGGVMSVNCGYFDNINYCMCAAASLRIYAL</sequence>
<proteinExistence type="predicted"/>
<name>A0A922M6S9_SPOEX</name>
<evidence type="ECO:0000313" key="3">
    <source>
        <dbReference type="Proteomes" id="UP000814243"/>
    </source>
</evidence>
<dbReference type="AlphaFoldDB" id="A0A922M6S9"/>
<evidence type="ECO:0000256" key="1">
    <source>
        <dbReference type="SAM" id="MobiDB-lite"/>
    </source>
</evidence>
<feature type="compositionally biased region" description="Polar residues" evidence="1">
    <location>
        <begin position="41"/>
        <end position="51"/>
    </location>
</feature>
<dbReference type="EMBL" id="JACEFF010000805">
    <property type="protein sequence ID" value="KAH9630862.1"/>
    <property type="molecule type" value="Genomic_DNA"/>
</dbReference>
<reference evidence="2" key="1">
    <citation type="journal article" date="2021" name="G3 (Bethesda)">
        <title>Genome and transcriptome analysis of the beet armyworm Spodoptera exigua reveals targets for pest control. .</title>
        <authorList>
            <person name="Simon S."/>
            <person name="Breeschoten T."/>
            <person name="Jansen H.J."/>
            <person name="Dirks R.P."/>
            <person name="Schranz M.E."/>
            <person name="Ros V.I.D."/>
        </authorList>
    </citation>
    <scope>NUCLEOTIDE SEQUENCE</scope>
    <source>
        <strain evidence="2">TB_SE_WUR_2020</strain>
    </source>
</reference>
<gene>
    <name evidence="2" type="ORF">HF086_014603</name>
</gene>